<proteinExistence type="predicted"/>
<dbReference type="EMBL" id="ML992505">
    <property type="protein sequence ID" value="KAF2224014.1"/>
    <property type="molecule type" value="Genomic_DNA"/>
</dbReference>
<dbReference type="AlphaFoldDB" id="A0A6A6GE32"/>
<reference evidence="3" key="1">
    <citation type="journal article" date="2020" name="Stud. Mycol.">
        <title>101 Dothideomycetes genomes: A test case for predicting lifestyles and emergence of pathogens.</title>
        <authorList>
            <person name="Haridas S."/>
            <person name="Albert R."/>
            <person name="Binder M."/>
            <person name="Bloem J."/>
            <person name="LaButti K."/>
            <person name="Salamov A."/>
            <person name="Andreopoulos B."/>
            <person name="Baker S."/>
            <person name="Barry K."/>
            <person name="Bills G."/>
            <person name="Bluhm B."/>
            <person name="Cannon C."/>
            <person name="Castanera R."/>
            <person name="Culley D."/>
            <person name="Daum C."/>
            <person name="Ezra D."/>
            <person name="Gonzalez J."/>
            <person name="Henrissat B."/>
            <person name="Kuo A."/>
            <person name="Liang C."/>
            <person name="Lipzen A."/>
            <person name="Lutzoni F."/>
            <person name="Magnuson J."/>
            <person name="Mondo S."/>
            <person name="Nolan M."/>
            <person name="Ohm R."/>
            <person name="Pangilinan J."/>
            <person name="Park H.-J."/>
            <person name="Ramirez L."/>
            <person name="Alfaro M."/>
            <person name="Sun H."/>
            <person name="Tritt A."/>
            <person name="Yoshinaga Y."/>
            <person name="Zwiers L.-H."/>
            <person name="Turgeon B."/>
            <person name="Goodwin S."/>
            <person name="Spatafora J."/>
            <person name="Crous P."/>
            <person name="Grigoriev I."/>
        </authorList>
    </citation>
    <scope>NUCLEOTIDE SEQUENCE [LARGE SCALE GENOMIC DNA]</scope>
    <source>
        <strain evidence="3">CECT 20119</strain>
    </source>
</reference>
<keyword evidence="3" id="KW-1185">Reference proteome</keyword>
<protein>
    <submittedName>
        <fullName evidence="2">Uncharacterized protein</fullName>
    </submittedName>
</protein>
<dbReference type="OrthoDB" id="4424523at2759"/>
<dbReference type="Proteomes" id="UP000799538">
    <property type="component" value="Unassembled WGS sequence"/>
</dbReference>
<sequence>MGDDSDNHAIRAWLKHDRVWGFVVYRCTYKDDCEWTEGMERLNAFTRDSLESRDSTDLMDSLDWAVQEDPSYDGASKRYIRRKFREWSEQCGEIYSPRGSYCVMIDQDALEAILAAEPPPDDDPSEEPYVILLDKTWRQRYKDGTYDSGDDLATGEGESREPVDEGCEPIEDCRMEDVGWMYTDMTILAVRTFVSLDAIGWDHCYARPPRMSSP</sequence>
<gene>
    <name evidence="2" type="ORF">BDZ85DRAFT_280633</name>
</gene>
<organism evidence="2 3">
    <name type="scientific">Elsinoe ampelina</name>
    <dbReference type="NCBI Taxonomy" id="302913"/>
    <lineage>
        <taxon>Eukaryota</taxon>
        <taxon>Fungi</taxon>
        <taxon>Dikarya</taxon>
        <taxon>Ascomycota</taxon>
        <taxon>Pezizomycotina</taxon>
        <taxon>Dothideomycetes</taxon>
        <taxon>Dothideomycetidae</taxon>
        <taxon>Myriangiales</taxon>
        <taxon>Elsinoaceae</taxon>
        <taxon>Elsinoe</taxon>
    </lineage>
</organism>
<evidence type="ECO:0000256" key="1">
    <source>
        <dbReference type="SAM" id="MobiDB-lite"/>
    </source>
</evidence>
<evidence type="ECO:0000313" key="3">
    <source>
        <dbReference type="Proteomes" id="UP000799538"/>
    </source>
</evidence>
<name>A0A6A6GE32_9PEZI</name>
<feature type="region of interest" description="Disordered" evidence="1">
    <location>
        <begin position="144"/>
        <end position="166"/>
    </location>
</feature>
<accession>A0A6A6GE32</accession>
<evidence type="ECO:0000313" key="2">
    <source>
        <dbReference type="EMBL" id="KAF2224014.1"/>
    </source>
</evidence>